<dbReference type="InterPro" id="IPR000086">
    <property type="entry name" value="NUDIX_hydrolase_dom"/>
</dbReference>
<keyword evidence="2 3" id="KW-0378">Hydrolase</keyword>
<reference evidence="5 6" key="1">
    <citation type="journal article" date="2014" name="Int. J. Syst. Evol. Microbiol.">
        <title>Celeribacter indicus sp. nov., a polycyclic aromatic hydrocarbon-degrading bacterium from deep-sea sediment and reclassification of Huaishuia halophila as Celeribacter halophilus comb. nov.</title>
        <authorList>
            <person name="Lai Q."/>
            <person name="Cao J."/>
            <person name="Yuan J."/>
            <person name="Li F."/>
            <person name="Shao Z."/>
        </authorList>
    </citation>
    <scope>NUCLEOTIDE SEQUENCE [LARGE SCALE GENOMIC DNA]</scope>
    <source>
        <strain evidence="5">P73</strain>
    </source>
</reference>
<comment type="cofactor">
    <cofactor evidence="1">
        <name>Mg(2+)</name>
        <dbReference type="ChEBI" id="CHEBI:18420"/>
    </cofactor>
</comment>
<keyword evidence="6" id="KW-1185">Reference proteome</keyword>
<dbReference type="InterPro" id="IPR015797">
    <property type="entry name" value="NUDIX_hydrolase-like_dom_sf"/>
</dbReference>
<dbReference type="OrthoDB" id="9761969at2"/>
<evidence type="ECO:0000256" key="3">
    <source>
        <dbReference type="RuleBase" id="RU003476"/>
    </source>
</evidence>
<dbReference type="InterPro" id="IPR020084">
    <property type="entry name" value="NUDIX_hydrolase_CS"/>
</dbReference>
<dbReference type="SUPFAM" id="SSF55811">
    <property type="entry name" value="Nudix"/>
    <property type="match status" value="1"/>
</dbReference>
<feature type="domain" description="Nudix hydrolase" evidence="4">
    <location>
        <begin position="2"/>
        <end position="133"/>
    </location>
</feature>
<proteinExistence type="inferred from homology"/>
<dbReference type="Gene3D" id="3.90.79.10">
    <property type="entry name" value="Nucleoside Triphosphate Pyrophosphohydrolase"/>
    <property type="match status" value="1"/>
</dbReference>
<evidence type="ECO:0000313" key="5">
    <source>
        <dbReference type="EMBL" id="AJE46333.1"/>
    </source>
</evidence>
<evidence type="ECO:0000259" key="4">
    <source>
        <dbReference type="PROSITE" id="PS51462"/>
    </source>
</evidence>
<dbReference type="RefSeq" id="WP_043869234.1">
    <property type="nucleotide sequence ID" value="NZ_CP004393.1"/>
</dbReference>
<protein>
    <submittedName>
        <fullName evidence="5">NUDIX family hydrolase</fullName>
    </submittedName>
</protein>
<organism evidence="5 6">
    <name type="scientific">Celeribacter indicus</name>
    <dbReference type="NCBI Taxonomy" id="1208324"/>
    <lineage>
        <taxon>Bacteria</taxon>
        <taxon>Pseudomonadati</taxon>
        <taxon>Pseudomonadota</taxon>
        <taxon>Alphaproteobacteria</taxon>
        <taxon>Rhodobacterales</taxon>
        <taxon>Roseobacteraceae</taxon>
        <taxon>Celeribacter</taxon>
    </lineage>
</organism>
<dbReference type="InterPro" id="IPR020476">
    <property type="entry name" value="Nudix_hydrolase"/>
</dbReference>
<gene>
    <name evidence="5" type="ORF">P73_1618</name>
</gene>
<dbReference type="CDD" id="cd04673">
    <property type="entry name" value="NUDIX_ADPRase"/>
    <property type="match status" value="1"/>
</dbReference>
<dbReference type="Proteomes" id="UP000031521">
    <property type="component" value="Chromosome"/>
</dbReference>
<dbReference type="PANTHER" id="PTHR43736:SF1">
    <property type="entry name" value="DIHYDRONEOPTERIN TRIPHOSPHATE DIPHOSPHATASE"/>
    <property type="match status" value="1"/>
</dbReference>
<dbReference type="PANTHER" id="PTHR43736">
    <property type="entry name" value="ADP-RIBOSE PYROPHOSPHATASE"/>
    <property type="match status" value="1"/>
</dbReference>
<comment type="similarity">
    <text evidence="3">Belongs to the Nudix hydrolase family.</text>
</comment>
<dbReference type="Pfam" id="PF00293">
    <property type="entry name" value="NUDIX"/>
    <property type="match status" value="1"/>
</dbReference>
<dbReference type="PRINTS" id="PR00502">
    <property type="entry name" value="NUDIXFAMILY"/>
</dbReference>
<evidence type="ECO:0000313" key="6">
    <source>
        <dbReference type="Proteomes" id="UP000031521"/>
    </source>
</evidence>
<dbReference type="STRING" id="1208324.P73_1618"/>
<name>A0A0B5DS33_9RHOB</name>
<dbReference type="AlphaFoldDB" id="A0A0B5DS33"/>
<dbReference type="EMBL" id="CP004393">
    <property type="protein sequence ID" value="AJE46333.1"/>
    <property type="molecule type" value="Genomic_DNA"/>
</dbReference>
<dbReference type="PROSITE" id="PS00893">
    <property type="entry name" value="NUDIX_BOX"/>
    <property type="match status" value="1"/>
</dbReference>
<evidence type="ECO:0000256" key="2">
    <source>
        <dbReference type="ARBA" id="ARBA00022801"/>
    </source>
</evidence>
<sequence length="143" mass="15162">MSARPKLAVLAVCRAGDRLLLVRRANPPDAGLWGFPGGHVEWGEPLARAAERELSEETGVRGAAGGILDHVEVIAREEEGRVTHHFLLVAVACRYLDGTVAAGDDALEAGWFTQAEIAGCARSDQVLELAGRALAREEGDPGQ</sequence>
<dbReference type="KEGG" id="cid:P73_1618"/>
<accession>A0A0B5DS33</accession>
<evidence type="ECO:0000256" key="1">
    <source>
        <dbReference type="ARBA" id="ARBA00001946"/>
    </source>
</evidence>
<dbReference type="PROSITE" id="PS51462">
    <property type="entry name" value="NUDIX"/>
    <property type="match status" value="1"/>
</dbReference>
<dbReference type="GO" id="GO:0016787">
    <property type="term" value="F:hydrolase activity"/>
    <property type="evidence" value="ECO:0007669"/>
    <property type="project" value="UniProtKB-KW"/>
</dbReference>
<dbReference type="HOGENOM" id="CLU_037162_20_2_5"/>